<evidence type="ECO:0000313" key="3">
    <source>
        <dbReference type="EMBL" id="KAL3651248.1"/>
    </source>
</evidence>
<proteinExistence type="predicted"/>
<protein>
    <submittedName>
        <fullName evidence="2">Uncharacterized protein</fullName>
    </submittedName>
</protein>
<comment type="caution">
    <text evidence="2">The sequence shown here is derived from an EMBL/GenBank/DDBJ whole genome shotgun (WGS) entry which is preliminary data.</text>
</comment>
<reference evidence="2" key="2">
    <citation type="submission" date="2024-11" db="EMBL/GenBank/DDBJ databases">
        <authorList>
            <person name="Burger M."/>
            <person name="Chory J."/>
        </authorList>
    </citation>
    <scope>NUCLEOTIDE SEQUENCE</scope>
    <source>
        <strain evidence="2">Tecolote</strain>
        <tissue evidence="2">Flower</tissue>
    </source>
</reference>
<dbReference type="EMBL" id="JAVIJP010000006">
    <property type="protein sequence ID" value="KAL3651248.1"/>
    <property type="molecule type" value="Genomic_DNA"/>
</dbReference>
<feature type="compositionally biased region" description="Low complexity" evidence="1">
    <location>
        <begin position="48"/>
        <end position="61"/>
    </location>
</feature>
<name>A0ABD3CJG1_9LAMI</name>
<organism evidence="2 4">
    <name type="scientific">Castilleja foliolosa</name>
    <dbReference type="NCBI Taxonomy" id="1961234"/>
    <lineage>
        <taxon>Eukaryota</taxon>
        <taxon>Viridiplantae</taxon>
        <taxon>Streptophyta</taxon>
        <taxon>Embryophyta</taxon>
        <taxon>Tracheophyta</taxon>
        <taxon>Spermatophyta</taxon>
        <taxon>Magnoliopsida</taxon>
        <taxon>eudicotyledons</taxon>
        <taxon>Gunneridae</taxon>
        <taxon>Pentapetalae</taxon>
        <taxon>asterids</taxon>
        <taxon>lamiids</taxon>
        <taxon>Lamiales</taxon>
        <taxon>Orobanchaceae</taxon>
        <taxon>Pedicularideae</taxon>
        <taxon>Castillejinae</taxon>
        <taxon>Castilleja</taxon>
    </lineage>
</organism>
<evidence type="ECO:0000313" key="2">
    <source>
        <dbReference type="EMBL" id="KAL3630060.1"/>
    </source>
</evidence>
<evidence type="ECO:0000256" key="1">
    <source>
        <dbReference type="SAM" id="MobiDB-lite"/>
    </source>
</evidence>
<reference evidence="4" key="1">
    <citation type="journal article" date="2024" name="IScience">
        <title>Strigolactones Initiate the Formation of Haustorium-like Structures in Castilleja.</title>
        <authorList>
            <person name="Buerger M."/>
            <person name="Peterson D."/>
            <person name="Chory J."/>
        </authorList>
    </citation>
    <scope>NUCLEOTIDE SEQUENCE [LARGE SCALE GENOMIC DNA]</scope>
</reference>
<sequence>MKTLAMDYFGEADEQSGRVTVAMDVDASIPPWTSSARVLSSISTASLTPTSSIPSKTISMTQTSTDDTL</sequence>
<gene>
    <name evidence="3" type="ORF">CASFOL_004250</name>
    <name evidence="2" type="ORF">CASFOL_023044</name>
</gene>
<keyword evidence="4" id="KW-1185">Reference proteome</keyword>
<feature type="region of interest" description="Disordered" evidence="1">
    <location>
        <begin position="46"/>
        <end position="69"/>
    </location>
</feature>
<dbReference type="EMBL" id="JAVIJP010000032">
    <property type="protein sequence ID" value="KAL3630060.1"/>
    <property type="molecule type" value="Genomic_DNA"/>
</dbReference>
<evidence type="ECO:0000313" key="4">
    <source>
        <dbReference type="Proteomes" id="UP001632038"/>
    </source>
</evidence>
<accession>A0ABD3CJG1</accession>
<dbReference type="Proteomes" id="UP001632038">
    <property type="component" value="Unassembled WGS sequence"/>
</dbReference>
<dbReference type="AlphaFoldDB" id="A0ABD3CJG1"/>